<dbReference type="Pfam" id="PF04264">
    <property type="entry name" value="YceI"/>
    <property type="match status" value="1"/>
</dbReference>
<sequence>MAALASELGLPVGTWNLDPAHTEISFIIRHLMTKVRGTFTDFTGSIEIAEKVEDSRTNVEIQIASIDTRNADRDAHIRSAEILDLENHPAIKFEASGVRQDGDNYLLDGTLTVRSVTNPITLAVEFNGTSEDPWGKTRAGFSATASISRKEYGVEFNIPFGGDKALLGDNVDILLEIQAVHA</sequence>
<dbReference type="SMART" id="SM00867">
    <property type="entry name" value="YceI"/>
    <property type="match status" value="1"/>
</dbReference>
<dbReference type="Gene3D" id="2.40.128.110">
    <property type="entry name" value="Lipid/polyisoprenoid-binding, YceI-like"/>
    <property type="match status" value="1"/>
</dbReference>
<keyword evidence="4" id="KW-1185">Reference proteome</keyword>
<feature type="domain" description="Lipid/polyisoprenoid-binding YceI-like" evidence="2">
    <location>
        <begin position="14"/>
        <end position="180"/>
    </location>
</feature>
<evidence type="ECO:0000313" key="4">
    <source>
        <dbReference type="Proteomes" id="UP000316096"/>
    </source>
</evidence>
<organism evidence="3 4">
    <name type="scientific">Actinoallomurus bryophytorum</name>
    <dbReference type="NCBI Taxonomy" id="1490222"/>
    <lineage>
        <taxon>Bacteria</taxon>
        <taxon>Bacillati</taxon>
        <taxon>Actinomycetota</taxon>
        <taxon>Actinomycetes</taxon>
        <taxon>Streptosporangiales</taxon>
        <taxon>Thermomonosporaceae</taxon>
        <taxon>Actinoallomurus</taxon>
    </lineage>
</organism>
<dbReference type="AlphaFoldDB" id="A0A543CDU5"/>
<dbReference type="Proteomes" id="UP000316096">
    <property type="component" value="Unassembled WGS sequence"/>
</dbReference>
<protein>
    <submittedName>
        <fullName evidence="3">Polyisoprenoid-binding protein YceI</fullName>
    </submittedName>
</protein>
<evidence type="ECO:0000313" key="3">
    <source>
        <dbReference type="EMBL" id="TQL95264.1"/>
    </source>
</evidence>
<evidence type="ECO:0000259" key="2">
    <source>
        <dbReference type="SMART" id="SM00867"/>
    </source>
</evidence>
<dbReference type="SUPFAM" id="SSF101874">
    <property type="entry name" value="YceI-like"/>
    <property type="match status" value="1"/>
</dbReference>
<gene>
    <name evidence="3" type="ORF">FB559_0764</name>
</gene>
<dbReference type="InterPro" id="IPR036761">
    <property type="entry name" value="TTHA0802/YceI-like_sf"/>
</dbReference>
<evidence type="ECO:0000256" key="1">
    <source>
        <dbReference type="ARBA" id="ARBA00008812"/>
    </source>
</evidence>
<dbReference type="PANTHER" id="PTHR34406">
    <property type="entry name" value="PROTEIN YCEI"/>
    <property type="match status" value="1"/>
</dbReference>
<proteinExistence type="inferred from homology"/>
<dbReference type="OrthoDB" id="9811006at2"/>
<accession>A0A543CDU5</accession>
<dbReference type="EMBL" id="VFOZ01000001">
    <property type="protein sequence ID" value="TQL95264.1"/>
    <property type="molecule type" value="Genomic_DNA"/>
</dbReference>
<name>A0A543CDU5_9ACTN</name>
<comment type="similarity">
    <text evidence="1">Belongs to the UPF0312 family.</text>
</comment>
<dbReference type="PANTHER" id="PTHR34406:SF1">
    <property type="entry name" value="PROTEIN YCEI"/>
    <property type="match status" value="1"/>
</dbReference>
<dbReference type="RefSeq" id="WP_141953266.1">
    <property type="nucleotide sequence ID" value="NZ_VFOZ01000001.1"/>
</dbReference>
<comment type="caution">
    <text evidence="3">The sequence shown here is derived from an EMBL/GenBank/DDBJ whole genome shotgun (WGS) entry which is preliminary data.</text>
</comment>
<dbReference type="InterPro" id="IPR007372">
    <property type="entry name" value="Lipid/polyisoprenoid-bd_YceI"/>
</dbReference>
<reference evidence="3 4" key="1">
    <citation type="submission" date="2019-06" db="EMBL/GenBank/DDBJ databases">
        <title>Sequencing the genomes of 1000 actinobacteria strains.</title>
        <authorList>
            <person name="Klenk H.-P."/>
        </authorList>
    </citation>
    <scope>NUCLEOTIDE SEQUENCE [LARGE SCALE GENOMIC DNA]</scope>
    <source>
        <strain evidence="3 4">DSM 102200</strain>
    </source>
</reference>